<dbReference type="Proteomes" id="UP001595882">
    <property type="component" value="Unassembled WGS sequence"/>
</dbReference>
<reference evidence="9" key="1">
    <citation type="journal article" date="2019" name="Int. J. Syst. Evol. Microbiol.">
        <title>The Global Catalogue of Microorganisms (GCM) 10K type strain sequencing project: providing services to taxonomists for standard genome sequencing and annotation.</title>
        <authorList>
            <consortium name="The Broad Institute Genomics Platform"/>
            <consortium name="The Broad Institute Genome Sequencing Center for Infectious Disease"/>
            <person name="Wu L."/>
            <person name="Ma J."/>
        </authorList>
    </citation>
    <scope>NUCLEOTIDE SEQUENCE [LARGE SCALE GENOMIC DNA]</scope>
    <source>
        <strain evidence="9">CCUG 37865</strain>
    </source>
</reference>
<dbReference type="Gene3D" id="1.10.20.60">
    <property type="entry name" value="Glu-tRNAGln amidotransferase C subunit, N-terminal domain"/>
    <property type="match status" value="1"/>
</dbReference>
<accession>A0ABV8WQF3</accession>
<dbReference type="HAMAP" id="MF_00122">
    <property type="entry name" value="GatC"/>
    <property type="match status" value="1"/>
</dbReference>
<protein>
    <recommendedName>
        <fullName evidence="6">Aspartyl/glutamyl-tRNA(Asn/Gln) amidotransferase subunit C</fullName>
        <shortName evidence="6">Asp/Glu-ADT subunit C</shortName>
        <ecNumber evidence="6">6.3.5.-</ecNumber>
    </recommendedName>
</protein>
<comment type="subunit">
    <text evidence="2 6">Heterotrimer of A, B and C subunits.</text>
</comment>
<name>A0ABV8WQF3_9BACI</name>
<proteinExistence type="inferred from homology"/>
<evidence type="ECO:0000256" key="2">
    <source>
        <dbReference type="ARBA" id="ARBA00011123"/>
    </source>
</evidence>
<comment type="catalytic activity">
    <reaction evidence="4 6">
        <text>L-aspartyl-tRNA(Asn) + L-glutamine + ATP + H2O = L-asparaginyl-tRNA(Asn) + L-glutamate + ADP + phosphate + 2 H(+)</text>
        <dbReference type="Rhea" id="RHEA:14513"/>
        <dbReference type="Rhea" id="RHEA-COMP:9674"/>
        <dbReference type="Rhea" id="RHEA-COMP:9677"/>
        <dbReference type="ChEBI" id="CHEBI:15377"/>
        <dbReference type="ChEBI" id="CHEBI:15378"/>
        <dbReference type="ChEBI" id="CHEBI:29985"/>
        <dbReference type="ChEBI" id="CHEBI:30616"/>
        <dbReference type="ChEBI" id="CHEBI:43474"/>
        <dbReference type="ChEBI" id="CHEBI:58359"/>
        <dbReference type="ChEBI" id="CHEBI:78515"/>
        <dbReference type="ChEBI" id="CHEBI:78516"/>
        <dbReference type="ChEBI" id="CHEBI:456216"/>
    </reaction>
</comment>
<evidence type="ECO:0000313" key="9">
    <source>
        <dbReference type="Proteomes" id="UP001595882"/>
    </source>
</evidence>
<dbReference type="EMBL" id="JBHSDT010000001">
    <property type="protein sequence ID" value="MFC4401674.1"/>
    <property type="molecule type" value="Genomic_DNA"/>
</dbReference>
<feature type="region of interest" description="Disordered" evidence="7">
    <location>
        <begin position="77"/>
        <end position="96"/>
    </location>
</feature>
<comment type="similarity">
    <text evidence="1 6">Belongs to the GatC family.</text>
</comment>
<dbReference type="InterPro" id="IPR036113">
    <property type="entry name" value="Asp/Glu-ADT_sf_sub_c"/>
</dbReference>
<dbReference type="EC" id="6.3.5.-" evidence="6"/>
<evidence type="ECO:0000256" key="3">
    <source>
        <dbReference type="ARBA" id="ARBA00024799"/>
    </source>
</evidence>
<dbReference type="PANTHER" id="PTHR15004">
    <property type="entry name" value="GLUTAMYL-TRNA(GLN) AMIDOTRANSFERASE SUBUNIT C, MITOCHONDRIAL"/>
    <property type="match status" value="1"/>
</dbReference>
<keyword evidence="6" id="KW-0648">Protein biosynthesis</keyword>
<evidence type="ECO:0000256" key="1">
    <source>
        <dbReference type="ARBA" id="ARBA00010757"/>
    </source>
</evidence>
<comment type="catalytic activity">
    <reaction evidence="5 6">
        <text>L-glutamyl-tRNA(Gln) + L-glutamine + ATP + H2O = L-glutaminyl-tRNA(Gln) + L-glutamate + ADP + phosphate + H(+)</text>
        <dbReference type="Rhea" id="RHEA:17521"/>
        <dbReference type="Rhea" id="RHEA-COMP:9681"/>
        <dbReference type="Rhea" id="RHEA-COMP:9684"/>
        <dbReference type="ChEBI" id="CHEBI:15377"/>
        <dbReference type="ChEBI" id="CHEBI:15378"/>
        <dbReference type="ChEBI" id="CHEBI:29985"/>
        <dbReference type="ChEBI" id="CHEBI:30616"/>
        <dbReference type="ChEBI" id="CHEBI:43474"/>
        <dbReference type="ChEBI" id="CHEBI:58359"/>
        <dbReference type="ChEBI" id="CHEBI:78520"/>
        <dbReference type="ChEBI" id="CHEBI:78521"/>
        <dbReference type="ChEBI" id="CHEBI:456216"/>
    </reaction>
</comment>
<evidence type="ECO:0000256" key="6">
    <source>
        <dbReference type="HAMAP-Rule" id="MF_00122"/>
    </source>
</evidence>
<organism evidence="8 9">
    <name type="scientific">Gracilibacillus xinjiangensis</name>
    <dbReference type="NCBI Taxonomy" id="1193282"/>
    <lineage>
        <taxon>Bacteria</taxon>
        <taxon>Bacillati</taxon>
        <taxon>Bacillota</taxon>
        <taxon>Bacilli</taxon>
        <taxon>Bacillales</taxon>
        <taxon>Bacillaceae</taxon>
        <taxon>Gracilibacillus</taxon>
    </lineage>
</organism>
<dbReference type="InterPro" id="IPR003837">
    <property type="entry name" value="GatC"/>
</dbReference>
<dbReference type="Pfam" id="PF02686">
    <property type="entry name" value="GatC"/>
    <property type="match status" value="1"/>
</dbReference>
<dbReference type="SUPFAM" id="SSF141000">
    <property type="entry name" value="Glu-tRNAGln amidotransferase C subunit"/>
    <property type="match status" value="1"/>
</dbReference>
<dbReference type="PANTHER" id="PTHR15004:SF0">
    <property type="entry name" value="GLUTAMYL-TRNA(GLN) AMIDOTRANSFERASE SUBUNIT C, MITOCHONDRIAL"/>
    <property type="match status" value="1"/>
</dbReference>
<evidence type="ECO:0000256" key="5">
    <source>
        <dbReference type="ARBA" id="ARBA00047913"/>
    </source>
</evidence>
<sequence length="96" mass="11026">MADISKEQVKHVANLARLALTDEEVEKMAKQLGDIINYAELLNELDTENVKPTTHVLDLKNVMRRDEPREWITKEDALKNAPDQKDGQFRVPSILE</sequence>
<gene>
    <name evidence="6 8" type="primary">gatC</name>
    <name evidence="8" type="ORF">ACFOY7_00990</name>
</gene>
<evidence type="ECO:0000313" key="8">
    <source>
        <dbReference type="EMBL" id="MFC4401674.1"/>
    </source>
</evidence>
<feature type="compositionally biased region" description="Basic and acidic residues" evidence="7">
    <location>
        <begin position="77"/>
        <end position="88"/>
    </location>
</feature>
<dbReference type="NCBIfam" id="TIGR00135">
    <property type="entry name" value="gatC"/>
    <property type="match status" value="1"/>
</dbReference>
<keyword evidence="6" id="KW-0436">Ligase</keyword>
<comment type="caution">
    <text evidence="8">The sequence shown here is derived from an EMBL/GenBank/DDBJ whole genome shotgun (WGS) entry which is preliminary data.</text>
</comment>
<comment type="function">
    <text evidence="3 6">Allows the formation of correctly charged Asn-tRNA(Asn) or Gln-tRNA(Gln) through the transamidation of misacylated Asp-tRNA(Asn) or Glu-tRNA(Gln) in organisms which lack either or both of asparaginyl-tRNA or glutaminyl-tRNA synthetases. The reaction takes place in the presence of glutamine and ATP through an activated phospho-Asp-tRNA(Asn) or phospho-Glu-tRNA(Gln).</text>
</comment>
<keyword evidence="9" id="KW-1185">Reference proteome</keyword>
<keyword evidence="6" id="KW-0067">ATP-binding</keyword>
<keyword evidence="6" id="KW-0547">Nucleotide-binding</keyword>
<dbReference type="RefSeq" id="WP_390248479.1">
    <property type="nucleotide sequence ID" value="NZ_JBHSDT010000001.1"/>
</dbReference>
<evidence type="ECO:0000256" key="7">
    <source>
        <dbReference type="SAM" id="MobiDB-lite"/>
    </source>
</evidence>
<evidence type="ECO:0000256" key="4">
    <source>
        <dbReference type="ARBA" id="ARBA00047380"/>
    </source>
</evidence>